<reference evidence="2 3" key="1">
    <citation type="submission" date="2020-07" db="EMBL/GenBank/DDBJ databases">
        <title>Facklamia lactis sp. nov., isolated from raw milk.</title>
        <authorList>
            <person name="Doll E.V."/>
            <person name="Huptas C."/>
            <person name="Staib L."/>
            <person name="Wenning M."/>
            <person name="Scherer S."/>
        </authorList>
    </citation>
    <scope>NUCLEOTIDE SEQUENCE [LARGE SCALE GENOMIC DNA]</scope>
    <source>
        <strain evidence="2 3">DSM 111018</strain>
    </source>
</reference>
<organism evidence="2 3">
    <name type="scientific">Facklamia lactis</name>
    <dbReference type="NCBI Taxonomy" id="2749967"/>
    <lineage>
        <taxon>Bacteria</taxon>
        <taxon>Bacillati</taxon>
        <taxon>Bacillota</taxon>
        <taxon>Bacilli</taxon>
        <taxon>Lactobacillales</taxon>
        <taxon>Aerococcaceae</taxon>
        <taxon>Facklamia</taxon>
    </lineage>
</organism>
<dbReference type="RefSeq" id="WP_197115829.1">
    <property type="nucleotide sequence ID" value="NZ_JACBXQ010000005.1"/>
</dbReference>
<keyword evidence="3" id="KW-1185">Reference proteome</keyword>
<name>A0ABS0LRZ5_9LACT</name>
<evidence type="ECO:0000313" key="3">
    <source>
        <dbReference type="Proteomes" id="UP000721415"/>
    </source>
</evidence>
<gene>
    <name evidence="2" type="ORF">HZY91_08415</name>
</gene>
<feature type="chain" id="PRO_5045442991" evidence="1">
    <location>
        <begin position="24"/>
        <end position="215"/>
    </location>
</feature>
<protein>
    <submittedName>
        <fullName evidence="2">Uncharacterized protein</fullName>
    </submittedName>
</protein>
<evidence type="ECO:0000313" key="2">
    <source>
        <dbReference type="EMBL" id="MBG9986909.1"/>
    </source>
</evidence>
<feature type="signal peptide" evidence="1">
    <location>
        <begin position="1"/>
        <end position="23"/>
    </location>
</feature>
<evidence type="ECO:0000256" key="1">
    <source>
        <dbReference type="SAM" id="SignalP"/>
    </source>
</evidence>
<proteinExistence type="predicted"/>
<accession>A0ABS0LRZ5</accession>
<sequence length="215" mass="25192">MMKSSLRKLLVCGLLSWMILVSGTQSIEAVPPNFDQIKREYKETLEILKPHYGFYVSGSESYETGKLNRQHSRLDEQIIGEIFAFLSNCDDEYYRERGDAISDKKSDQQEEKDDSWIYLPDELDGYLYQINFALSFDEYIGGEAYPLSQLPEQTFKTKELEELYQRTYSITKSHYLTILDPNHLLLTSISDNDTVRFDFMTRISQDPNEIKRLMD</sequence>
<keyword evidence="1" id="KW-0732">Signal</keyword>
<dbReference type="EMBL" id="JACBXQ010000005">
    <property type="protein sequence ID" value="MBG9986909.1"/>
    <property type="molecule type" value="Genomic_DNA"/>
</dbReference>
<comment type="caution">
    <text evidence="2">The sequence shown here is derived from an EMBL/GenBank/DDBJ whole genome shotgun (WGS) entry which is preliminary data.</text>
</comment>
<dbReference type="Proteomes" id="UP000721415">
    <property type="component" value="Unassembled WGS sequence"/>
</dbReference>